<evidence type="ECO:0000313" key="3">
    <source>
        <dbReference type="Proteomes" id="UP000250086"/>
    </source>
</evidence>
<feature type="coiled-coil region" evidence="1">
    <location>
        <begin position="367"/>
        <end position="394"/>
    </location>
</feature>
<evidence type="ECO:0000256" key="1">
    <source>
        <dbReference type="SAM" id="Coils"/>
    </source>
</evidence>
<evidence type="ECO:0000313" key="2">
    <source>
        <dbReference type="EMBL" id="SPT70234.1"/>
    </source>
</evidence>
<protein>
    <submittedName>
        <fullName evidence="2">Uncharacterized protein</fullName>
    </submittedName>
</protein>
<keyword evidence="3" id="KW-1185">Reference proteome</keyword>
<dbReference type="RefSeq" id="WP_113744328.1">
    <property type="nucleotide sequence ID" value="NZ_UAPV01000001.1"/>
</dbReference>
<proteinExistence type="predicted"/>
<dbReference type="AlphaFoldDB" id="A0A2X0V708"/>
<sequence>MSQTVDAARTQFTKLNTDFGYDALGGVGKTRQLGRHEVEVLEAPKYRQSDRVPGPPKTIGRWFNKLLDAITPQSWRAQGKFQRGLEDYAANLNRAMGHLYNTLSVKGSSVDRASSLNLMLKEMATFKDNAREITSRGVEYKDLLSERMQLNMQILKHENKEQFDAFVAFKDSGDLNAVINSLDAATQGDIIDDLKLMQKSIPDLKKTQEKGQSRLAYVFKDLKNFIQENFTLKGRVLKELLDNQGLLKDLSSQARSELVACLDSIKEAGANLESLDMEAIGALKSQALDKMATATRFAMDSVCQKALENLDKSEVVGQSGVAYNNISKEQVKKELDAIDFHLSADNAQSSAKGDIGSGTDNPFTVIVRDAKAQIDEISELYAEISDNLNALEHKKAASECASAIKSVISDLEPSEDLEILHNTLIEALQSGYVDARNNFEFNSDYERAIESFKSQLVTADNLDVAAKDNALDKLNTIAPLSSEQMILQDRLNQLSLHQKLNLSHLDDAKGRLNDLAEIKSLHQCLGHVGALFSQSGLGQADMITAKALQVSSAIFALETTNLKGSSKVLEGQIKSMVSNLSTCMAQMTLATMQSVNPDVRSSWSKNDGLNQDTVRECCSYMTRALGSLVSRLDSSHGQSVAKAVISNGNNLVHTAIRAAQACADLKDKEAAEQLAVCVESARYDADGTLLSMLHGKKWSDTAKADVGSHKVAINDFIKASSNLNVTKNQNDLLLFLTDRINRKDIVVHDVYRGFDNGIYMLINTDRQNMLGKSKEVQGTKLVKLPDPAKLEAGRINTGVTRLDEFFNNKAVREDFYPKLYSMLNEHFDGVPFDFSL</sequence>
<name>A0A2X0V708_9GAMM</name>
<gene>
    <name evidence="2" type="ORF">NCTC13093_01643</name>
</gene>
<reference evidence="2 3" key="1">
    <citation type="submission" date="2018-06" db="EMBL/GenBank/DDBJ databases">
        <authorList>
            <consortium name="Pathogen Informatics"/>
            <person name="Doyle S."/>
        </authorList>
    </citation>
    <scope>NUCLEOTIDE SEQUENCE [LARGE SCALE GENOMIC DNA]</scope>
    <source>
        <strain evidence="2 3">NCTC13093</strain>
    </source>
</reference>
<organism evidence="2 3">
    <name type="scientific">Anaerobiospirillum thomasii</name>
    <dbReference type="NCBI Taxonomy" id="179995"/>
    <lineage>
        <taxon>Bacteria</taxon>
        <taxon>Pseudomonadati</taxon>
        <taxon>Pseudomonadota</taxon>
        <taxon>Gammaproteobacteria</taxon>
        <taxon>Aeromonadales</taxon>
        <taxon>Succinivibrionaceae</taxon>
        <taxon>Anaerobiospirillum</taxon>
    </lineage>
</organism>
<keyword evidence="1" id="KW-0175">Coiled coil</keyword>
<accession>A0A2X0V708</accession>
<dbReference type="EMBL" id="UAPV01000001">
    <property type="protein sequence ID" value="SPT70234.1"/>
    <property type="molecule type" value="Genomic_DNA"/>
</dbReference>
<dbReference type="Proteomes" id="UP000250086">
    <property type="component" value="Unassembled WGS sequence"/>
</dbReference>